<dbReference type="EMBL" id="PGFE01000001">
    <property type="protein sequence ID" value="PJJ77156.1"/>
    <property type="molecule type" value="Genomic_DNA"/>
</dbReference>
<dbReference type="Pfam" id="PF00528">
    <property type="entry name" value="BPD_transp_1"/>
    <property type="match status" value="1"/>
</dbReference>
<dbReference type="PANTHER" id="PTHR32243:SF18">
    <property type="entry name" value="INNER MEMBRANE ABC TRANSPORTER PERMEASE PROTEIN YCJP"/>
    <property type="match status" value="1"/>
</dbReference>
<keyword evidence="6 7" id="KW-0472">Membrane</keyword>
<proteinExistence type="inferred from homology"/>
<name>A0A2M9CYZ7_9CELL</name>
<dbReference type="RefSeq" id="WP_100421588.1">
    <property type="nucleotide sequence ID" value="NZ_BOOX01000004.1"/>
</dbReference>
<evidence type="ECO:0000256" key="5">
    <source>
        <dbReference type="ARBA" id="ARBA00022989"/>
    </source>
</evidence>
<dbReference type="SUPFAM" id="SSF161098">
    <property type="entry name" value="MetI-like"/>
    <property type="match status" value="1"/>
</dbReference>
<gene>
    <name evidence="9" type="ORF">CLV28_0370</name>
</gene>
<dbReference type="PANTHER" id="PTHR32243">
    <property type="entry name" value="MALTOSE TRANSPORT SYSTEM PERMEASE-RELATED"/>
    <property type="match status" value="1"/>
</dbReference>
<dbReference type="GO" id="GO:0055085">
    <property type="term" value="P:transmembrane transport"/>
    <property type="evidence" value="ECO:0007669"/>
    <property type="project" value="InterPro"/>
</dbReference>
<dbReference type="CDD" id="cd06261">
    <property type="entry name" value="TM_PBP2"/>
    <property type="match status" value="1"/>
</dbReference>
<keyword evidence="2 7" id="KW-0813">Transport</keyword>
<evidence type="ECO:0000256" key="1">
    <source>
        <dbReference type="ARBA" id="ARBA00004651"/>
    </source>
</evidence>
<keyword evidence="10" id="KW-1185">Reference proteome</keyword>
<protein>
    <submittedName>
        <fullName evidence="9">Carbohydrate ABC transporter membrane protein 2 (CUT1 family)</fullName>
    </submittedName>
</protein>
<dbReference type="OrthoDB" id="9794684at2"/>
<feature type="transmembrane region" description="Helical" evidence="7">
    <location>
        <begin position="92"/>
        <end position="113"/>
    </location>
</feature>
<dbReference type="PROSITE" id="PS50928">
    <property type="entry name" value="ABC_TM1"/>
    <property type="match status" value="1"/>
</dbReference>
<evidence type="ECO:0000259" key="8">
    <source>
        <dbReference type="PROSITE" id="PS50928"/>
    </source>
</evidence>
<dbReference type="GO" id="GO:0005886">
    <property type="term" value="C:plasma membrane"/>
    <property type="evidence" value="ECO:0007669"/>
    <property type="project" value="UniProtKB-SubCell"/>
</dbReference>
<organism evidence="9 10">
    <name type="scientific">Sediminihabitans luteus</name>
    <dbReference type="NCBI Taxonomy" id="1138585"/>
    <lineage>
        <taxon>Bacteria</taxon>
        <taxon>Bacillati</taxon>
        <taxon>Actinomycetota</taxon>
        <taxon>Actinomycetes</taxon>
        <taxon>Micrococcales</taxon>
        <taxon>Cellulomonadaceae</taxon>
        <taxon>Sediminihabitans</taxon>
    </lineage>
</organism>
<sequence length="296" mass="31848">MSTTTAPPSAKDEAVVPQRNPHRGRKVRIAANTFAVVVGLIWFFPIYWMISSALLPNSEFRSSTPVFVNLHPTFEHVQGVLSDDRFWSALSVSARVTAIAVVVAVFLAFLTAVAISRFRFAGRGALIATVLVIQMIPAEALFISQYKMLDGWGLLNSVFGLTLLYVGIIVPFNVWILKGFIDGVPVELEQAAMIDGCTRFGAFFRVTLPLLGPGLVTAAIFAIITAWNEYTLALVVMGGGNETLPLWLQTFSGANQATNWGGIMAGSVLIALPVIILFMTVQTRMAAGLTAGAVKG</sequence>
<keyword evidence="3" id="KW-1003">Cell membrane</keyword>
<evidence type="ECO:0000256" key="3">
    <source>
        <dbReference type="ARBA" id="ARBA00022475"/>
    </source>
</evidence>
<feature type="transmembrane region" description="Helical" evidence="7">
    <location>
        <begin position="202"/>
        <end position="227"/>
    </location>
</feature>
<dbReference type="InterPro" id="IPR035906">
    <property type="entry name" value="MetI-like_sf"/>
</dbReference>
<evidence type="ECO:0000256" key="6">
    <source>
        <dbReference type="ARBA" id="ARBA00023136"/>
    </source>
</evidence>
<dbReference type="InterPro" id="IPR000515">
    <property type="entry name" value="MetI-like"/>
</dbReference>
<evidence type="ECO:0000256" key="4">
    <source>
        <dbReference type="ARBA" id="ARBA00022692"/>
    </source>
</evidence>
<evidence type="ECO:0000256" key="7">
    <source>
        <dbReference type="RuleBase" id="RU363032"/>
    </source>
</evidence>
<accession>A0A2M9CYZ7</accession>
<evidence type="ECO:0000313" key="10">
    <source>
        <dbReference type="Proteomes" id="UP000231693"/>
    </source>
</evidence>
<dbReference type="Gene3D" id="1.10.3720.10">
    <property type="entry name" value="MetI-like"/>
    <property type="match status" value="1"/>
</dbReference>
<dbReference type="AlphaFoldDB" id="A0A2M9CYZ7"/>
<feature type="domain" description="ABC transmembrane type-1" evidence="8">
    <location>
        <begin position="90"/>
        <end position="281"/>
    </location>
</feature>
<comment type="subcellular location">
    <subcellularLocation>
        <location evidence="1 7">Cell membrane</location>
        <topology evidence="1 7">Multi-pass membrane protein</topology>
    </subcellularLocation>
</comment>
<evidence type="ECO:0000313" key="9">
    <source>
        <dbReference type="EMBL" id="PJJ77156.1"/>
    </source>
</evidence>
<keyword evidence="4 7" id="KW-0812">Transmembrane</keyword>
<feature type="transmembrane region" description="Helical" evidence="7">
    <location>
        <begin position="260"/>
        <end position="281"/>
    </location>
</feature>
<keyword evidence="5 7" id="KW-1133">Transmembrane helix</keyword>
<reference evidence="9 10" key="1">
    <citation type="submission" date="2017-11" db="EMBL/GenBank/DDBJ databases">
        <title>Genomic Encyclopedia of Archaeal and Bacterial Type Strains, Phase II (KMG-II): From Individual Species to Whole Genera.</title>
        <authorList>
            <person name="Goeker M."/>
        </authorList>
    </citation>
    <scope>NUCLEOTIDE SEQUENCE [LARGE SCALE GENOMIC DNA]</scope>
    <source>
        <strain evidence="9 10">DSM 25478</strain>
    </source>
</reference>
<feature type="transmembrane region" description="Helical" evidence="7">
    <location>
        <begin position="158"/>
        <end position="181"/>
    </location>
</feature>
<evidence type="ECO:0000256" key="2">
    <source>
        <dbReference type="ARBA" id="ARBA00022448"/>
    </source>
</evidence>
<dbReference type="Proteomes" id="UP000231693">
    <property type="component" value="Unassembled WGS sequence"/>
</dbReference>
<feature type="transmembrane region" description="Helical" evidence="7">
    <location>
        <begin position="125"/>
        <end position="146"/>
    </location>
</feature>
<comment type="similarity">
    <text evidence="7">Belongs to the binding-protein-dependent transport system permease family.</text>
</comment>
<comment type="caution">
    <text evidence="9">The sequence shown here is derived from an EMBL/GenBank/DDBJ whole genome shotgun (WGS) entry which is preliminary data.</text>
</comment>
<feature type="transmembrane region" description="Helical" evidence="7">
    <location>
        <begin position="29"/>
        <end position="50"/>
    </location>
</feature>
<dbReference type="InterPro" id="IPR050901">
    <property type="entry name" value="BP-dep_ABC_trans_perm"/>
</dbReference>